<keyword evidence="5 7" id="KW-1133">Transmembrane helix</keyword>
<feature type="transmembrane region" description="Helical" evidence="7">
    <location>
        <begin position="70"/>
        <end position="87"/>
    </location>
</feature>
<feature type="transmembrane region" description="Helical" evidence="7">
    <location>
        <begin position="247"/>
        <end position="265"/>
    </location>
</feature>
<keyword evidence="10" id="KW-1185">Reference proteome</keyword>
<gene>
    <name evidence="9" type="ORF">IDH41_18260</name>
</gene>
<evidence type="ECO:0000256" key="1">
    <source>
        <dbReference type="ARBA" id="ARBA00004651"/>
    </source>
</evidence>
<dbReference type="SUPFAM" id="SSF103473">
    <property type="entry name" value="MFS general substrate transporter"/>
    <property type="match status" value="1"/>
</dbReference>
<keyword evidence="4 7" id="KW-0812">Transmembrane</keyword>
<dbReference type="PANTHER" id="PTHR23514:SF3">
    <property type="entry name" value="BYPASS OF STOP CODON PROTEIN 6"/>
    <property type="match status" value="1"/>
</dbReference>
<evidence type="ECO:0000313" key="10">
    <source>
        <dbReference type="Proteomes" id="UP000632125"/>
    </source>
</evidence>
<proteinExistence type="inferred from homology"/>
<evidence type="ECO:0000256" key="5">
    <source>
        <dbReference type="ARBA" id="ARBA00022989"/>
    </source>
</evidence>
<dbReference type="GO" id="GO:0005886">
    <property type="term" value="C:plasma membrane"/>
    <property type="evidence" value="ECO:0007669"/>
    <property type="project" value="UniProtKB-SubCell"/>
</dbReference>
<dbReference type="PANTHER" id="PTHR23514">
    <property type="entry name" value="BYPASS OF STOP CODON PROTEIN 6"/>
    <property type="match status" value="1"/>
</dbReference>
<dbReference type="PROSITE" id="PS50850">
    <property type="entry name" value="MFS"/>
    <property type="match status" value="1"/>
</dbReference>
<feature type="domain" description="Major facilitator superfamily (MFS) profile" evidence="8">
    <location>
        <begin position="4"/>
        <end position="390"/>
    </location>
</feature>
<name>A0A927H7D2_9BACL</name>
<comment type="similarity">
    <text evidence="2">Belongs to the major facilitator superfamily.</text>
</comment>
<organism evidence="9 10">
    <name type="scientific">Paenibacillus arenilitoris</name>
    <dbReference type="NCBI Taxonomy" id="2772299"/>
    <lineage>
        <taxon>Bacteria</taxon>
        <taxon>Bacillati</taxon>
        <taxon>Bacillota</taxon>
        <taxon>Bacilli</taxon>
        <taxon>Bacillales</taxon>
        <taxon>Paenibacillaceae</taxon>
        <taxon>Paenibacillus</taxon>
    </lineage>
</organism>
<evidence type="ECO:0000313" key="9">
    <source>
        <dbReference type="EMBL" id="MBD2870528.1"/>
    </source>
</evidence>
<dbReference type="Proteomes" id="UP000632125">
    <property type="component" value="Unassembled WGS sequence"/>
</dbReference>
<feature type="transmembrane region" description="Helical" evidence="7">
    <location>
        <begin position="129"/>
        <end position="148"/>
    </location>
</feature>
<keyword evidence="3" id="KW-0813">Transport</keyword>
<dbReference type="InterPro" id="IPR051788">
    <property type="entry name" value="MFS_Transporter"/>
</dbReference>
<feature type="transmembrane region" description="Helical" evidence="7">
    <location>
        <begin position="365"/>
        <end position="385"/>
    </location>
</feature>
<feature type="transmembrane region" description="Helical" evidence="7">
    <location>
        <begin position="154"/>
        <end position="172"/>
    </location>
</feature>
<evidence type="ECO:0000256" key="7">
    <source>
        <dbReference type="SAM" id="Phobius"/>
    </source>
</evidence>
<dbReference type="Gene3D" id="1.20.1250.20">
    <property type="entry name" value="MFS general substrate transporter like domains"/>
    <property type="match status" value="2"/>
</dbReference>
<feature type="transmembrane region" description="Helical" evidence="7">
    <location>
        <begin position="335"/>
        <end position="353"/>
    </location>
</feature>
<sequence>MKRMIGLGCLAYFMVGLATVAFGALLPELLHSYGKNYADGGRLVFAQFAGFLCGVLLAPGWSVRLGYRRTIWLGMLALVLVHGVLPLQQHWFFVLGLAAVNGLGFGMTQTAIGTLLLESTERPAVTMSRLEVAFGLGALFMPLASGYLIARYPFASAFAVVALFAVINLLLWSSPFVAPRRQAAEASLNDTVMQEESSAISENRRPRFSKLAFFIAFVFLYVGLEISFANFLPSIFAERFQLSSSRATLSVTLFWVAMVIGRLFSGYMAERINYFSFLFCSAAGAALSLAWVAVTKDAIAAYALVFLIGLFLSGIFAMILVYANRVFPGYAKQTTSLLIASGGIGGALLPLLIGWSLEQRQGTGTLWILAGSALLLLACLIRIRVVERARAASRQERLTLS</sequence>
<dbReference type="RefSeq" id="WP_190863538.1">
    <property type="nucleotide sequence ID" value="NZ_JACXIY010000021.1"/>
</dbReference>
<dbReference type="EMBL" id="JACXIY010000021">
    <property type="protein sequence ID" value="MBD2870528.1"/>
    <property type="molecule type" value="Genomic_DNA"/>
</dbReference>
<dbReference type="GO" id="GO:0022857">
    <property type="term" value="F:transmembrane transporter activity"/>
    <property type="evidence" value="ECO:0007669"/>
    <property type="project" value="InterPro"/>
</dbReference>
<accession>A0A927H7D2</accession>
<keyword evidence="6 7" id="KW-0472">Membrane</keyword>
<feature type="transmembrane region" description="Helical" evidence="7">
    <location>
        <begin position="43"/>
        <end position="63"/>
    </location>
</feature>
<evidence type="ECO:0000256" key="3">
    <source>
        <dbReference type="ARBA" id="ARBA00022448"/>
    </source>
</evidence>
<protein>
    <submittedName>
        <fullName evidence="9">MFS transporter</fullName>
    </submittedName>
</protein>
<dbReference type="InterPro" id="IPR036259">
    <property type="entry name" value="MFS_trans_sf"/>
</dbReference>
<dbReference type="InterPro" id="IPR020846">
    <property type="entry name" value="MFS_dom"/>
</dbReference>
<evidence type="ECO:0000259" key="8">
    <source>
        <dbReference type="PROSITE" id="PS50850"/>
    </source>
</evidence>
<feature type="transmembrane region" description="Helical" evidence="7">
    <location>
        <begin position="211"/>
        <end position="235"/>
    </location>
</feature>
<evidence type="ECO:0000256" key="6">
    <source>
        <dbReference type="ARBA" id="ARBA00023136"/>
    </source>
</evidence>
<dbReference type="AlphaFoldDB" id="A0A927H7D2"/>
<reference evidence="9" key="1">
    <citation type="submission" date="2020-09" db="EMBL/GenBank/DDBJ databases">
        <title>A novel bacterium of genus Paenibacillus, isolated from South China Sea.</title>
        <authorList>
            <person name="Huang H."/>
            <person name="Mo K."/>
            <person name="Hu Y."/>
        </authorList>
    </citation>
    <scope>NUCLEOTIDE SEQUENCE</scope>
    <source>
        <strain evidence="9">IB182493</strain>
    </source>
</reference>
<comment type="subcellular location">
    <subcellularLocation>
        <location evidence="1">Cell membrane</location>
        <topology evidence="1">Multi-pass membrane protein</topology>
    </subcellularLocation>
</comment>
<evidence type="ECO:0000256" key="2">
    <source>
        <dbReference type="ARBA" id="ARBA00008335"/>
    </source>
</evidence>
<feature type="transmembrane region" description="Helical" evidence="7">
    <location>
        <begin position="272"/>
        <end position="293"/>
    </location>
</feature>
<evidence type="ECO:0000256" key="4">
    <source>
        <dbReference type="ARBA" id="ARBA00022692"/>
    </source>
</evidence>
<dbReference type="InterPro" id="IPR011701">
    <property type="entry name" value="MFS"/>
</dbReference>
<dbReference type="Pfam" id="PF07690">
    <property type="entry name" value="MFS_1"/>
    <property type="match status" value="1"/>
</dbReference>
<feature type="transmembrane region" description="Helical" evidence="7">
    <location>
        <begin position="299"/>
        <end position="323"/>
    </location>
</feature>
<comment type="caution">
    <text evidence="9">The sequence shown here is derived from an EMBL/GenBank/DDBJ whole genome shotgun (WGS) entry which is preliminary data.</text>
</comment>
<feature type="transmembrane region" description="Helical" evidence="7">
    <location>
        <begin position="93"/>
        <end position="117"/>
    </location>
</feature>